<evidence type="ECO:0000313" key="8">
    <source>
        <dbReference type="EMBL" id="KAF2743546.1"/>
    </source>
</evidence>
<dbReference type="Proteomes" id="UP000799440">
    <property type="component" value="Unassembled WGS sequence"/>
</dbReference>
<reference evidence="8" key="1">
    <citation type="journal article" date="2020" name="Stud. Mycol.">
        <title>101 Dothideomycetes genomes: a test case for predicting lifestyles and emergence of pathogens.</title>
        <authorList>
            <person name="Haridas S."/>
            <person name="Albert R."/>
            <person name="Binder M."/>
            <person name="Bloem J."/>
            <person name="Labutti K."/>
            <person name="Salamov A."/>
            <person name="Andreopoulos B."/>
            <person name="Baker S."/>
            <person name="Barry K."/>
            <person name="Bills G."/>
            <person name="Bluhm B."/>
            <person name="Cannon C."/>
            <person name="Castanera R."/>
            <person name="Culley D."/>
            <person name="Daum C."/>
            <person name="Ezra D."/>
            <person name="Gonzalez J."/>
            <person name="Henrissat B."/>
            <person name="Kuo A."/>
            <person name="Liang C."/>
            <person name="Lipzen A."/>
            <person name="Lutzoni F."/>
            <person name="Magnuson J."/>
            <person name="Mondo S."/>
            <person name="Nolan M."/>
            <person name="Ohm R."/>
            <person name="Pangilinan J."/>
            <person name="Park H.-J."/>
            <person name="Ramirez L."/>
            <person name="Alfaro M."/>
            <person name="Sun H."/>
            <person name="Tritt A."/>
            <person name="Yoshinaga Y."/>
            <person name="Zwiers L.-H."/>
            <person name="Turgeon B."/>
            <person name="Goodwin S."/>
            <person name="Spatafora J."/>
            <person name="Crous P."/>
            <person name="Grigoriev I."/>
        </authorList>
    </citation>
    <scope>NUCLEOTIDE SEQUENCE</scope>
    <source>
        <strain evidence="8">CBS 119925</strain>
    </source>
</reference>
<feature type="region of interest" description="Disordered" evidence="5">
    <location>
        <begin position="497"/>
        <end position="518"/>
    </location>
</feature>
<dbReference type="EMBL" id="MU006596">
    <property type="protein sequence ID" value="KAF2743546.1"/>
    <property type="molecule type" value="Genomic_DNA"/>
</dbReference>
<feature type="compositionally biased region" description="Low complexity" evidence="5">
    <location>
        <begin position="68"/>
        <end position="78"/>
    </location>
</feature>
<sequence length="621" mass="69133">MDAQERSQNPSTTSIANVMSTPKKNAEMPSDIEGSPLTVLSSVATPSPLKRPAPQASATSTNGTSHTPSSAPSDNAPPAKRRRFTEQEKEEQRREKEAKDKARAEKKAAKEEEVRLKEEEKRKKKEEREEKKRAKEIEQLAKDEEKRKKERGQTRLNAFFAKPKPDEDKSKATAVDTLRSTVPDTALLAVDATMQDTNQISPSPQKALKQAAKSDYERYFLPFQLPSHAIMAPFNRYLGDPARLNAAQSRLEALLSNADKNNEAITMESLRMRFQTRGRRGHRGPALPSIADIVERYNSSSDHPIDLTTDGRGPQDPLALLRQIPMKYLHFPEDVRPPYYGTYTKPHTWSAERKLARNPFARRLDDLNYDYDSEAEWDEPEEGEDLDSDGEEDLDEEGEDGLDGFLDDDDDPQVKRRLISGDLQPVSTGLCWEDARGFSILNDGSGAISTEFKGFRMGILLGKWSRVCAKTVLTATDPQPQTIDPFSTAYWAPEPTSAPKAAVGASKGSTTGSTMQPPRMPLTPMSSMMNSINASAKTGADINGKPGKPPKRFVPDDQLADFKAEIQGKKLTKIAMVEALKQRFPKLPKDAINNTLTREAARVGPKEVDKIWVLRPERCST</sequence>
<feature type="domain" description="Chromatin assembly factor 1 subunit Cac1-like C-terminal" evidence="7">
    <location>
        <begin position="559"/>
        <end position="614"/>
    </location>
</feature>
<dbReference type="GO" id="GO:0006281">
    <property type="term" value="P:DNA repair"/>
    <property type="evidence" value="ECO:0007669"/>
    <property type="project" value="UniProtKB-KW"/>
</dbReference>
<dbReference type="AlphaFoldDB" id="A0A6A6V172"/>
<evidence type="ECO:0000256" key="5">
    <source>
        <dbReference type="SAM" id="MobiDB-lite"/>
    </source>
</evidence>
<evidence type="ECO:0000256" key="1">
    <source>
        <dbReference type="ARBA" id="ARBA00004123"/>
    </source>
</evidence>
<comment type="subcellular location">
    <subcellularLocation>
        <location evidence="1">Nucleus</location>
    </subcellularLocation>
</comment>
<keyword evidence="2" id="KW-0227">DNA damage</keyword>
<evidence type="ECO:0000313" key="9">
    <source>
        <dbReference type="Proteomes" id="UP000799440"/>
    </source>
</evidence>
<dbReference type="Pfam" id="PF12253">
    <property type="entry name" value="CAF1A_dimeriz"/>
    <property type="match status" value="1"/>
</dbReference>
<keyword evidence="9" id="KW-1185">Reference proteome</keyword>
<evidence type="ECO:0000256" key="2">
    <source>
        <dbReference type="ARBA" id="ARBA00022763"/>
    </source>
</evidence>
<dbReference type="GO" id="GO:0005634">
    <property type="term" value="C:nucleus"/>
    <property type="evidence" value="ECO:0007669"/>
    <property type="project" value="UniProtKB-SubCell"/>
</dbReference>
<dbReference type="GO" id="GO:0006334">
    <property type="term" value="P:nucleosome assembly"/>
    <property type="evidence" value="ECO:0007669"/>
    <property type="project" value="TreeGrafter"/>
</dbReference>
<evidence type="ECO:0000259" key="6">
    <source>
        <dbReference type="Pfam" id="PF12253"/>
    </source>
</evidence>
<dbReference type="OrthoDB" id="79480at2759"/>
<dbReference type="PANTHER" id="PTHR15272:SF0">
    <property type="entry name" value="CHROMATIN ASSEMBLY FACTOR 1 SUBUNIT A"/>
    <property type="match status" value="1"/>
</dbReference>
<evidence type="ECO:0008006" key="10">
    <source>
        <dbReference type="Google" id="ProtNLM"/>
    </source>
</evidence>
<gene>
    <name evidence="8" type="ORF">M011DRAFT_496853</name>
</gene>
<evidence type="ECO:0000256" key="3">
    <source>
        <dbReference type="ARBA" id="ARBA00023204"/>
    </source>
</evidence>
<feature type="compositionally biased region" description="Basic and acidic residues" evidence="5">
    <location>
        <begin position="84"/>
        <end position="153"/>
    </location>
</feature>
<name>A0A6A6V172_9PLEO</name>
<dbReference type="PANTHER" id="PTHR15272">
    <property type="entry name" value="CHROMATIN ASSEMBLY FACTOR 1 SUBUNIT A CAF-1 SUBUNIT A"/>
    <property type="match status" value="1"/>
</dbReference>
<keyword evidence="4" id="KW-0539">Nucleus</keyword>
<feature type="compositionally biased region" description="Polar residues" evidence="5">
    <location>
        <begin position="56"/>
        <end position="67"/>
    </location>
</feature>
<dbReference type="GO" id="GO:0033186">
    <property type="term" value="C:CAF-1 complex"/>
    <property type="evidence" value="ECO:0007669"/>
    <property type="project" value="TreeGrafter"/>
</dbReference>
<protein>
    <recommendedName>
        <fullName evidence="10">Chromatin assembly factor 1 subunit A</fullName>
    </recommendedName>
</protein>
<dbReference type="InterPro" id="IPR022043">
    <property type="entry name" value="CAF1A_DD"/>
</dbReference>
<feature type="region of interest" description="Disordered" evidence="5">
    <location>
        <begin position="371"/>
        <end position="411"/>
    </location>
</feature>
<evidence type="ECO:0000259" key="7">
    <source>
        <dbReference type="Pfam" id="PF21796"/>
    </source>
</evidence>
<keyword evidence="3" id="KW-0234">DNA repair</keyword>
<feature type="compositionally biased region" description="Polar residues" evidence="5">
    <location>
        <begin position="1"/>
        <end position="23"/>
    </location>
</feature>
<feature type="domain" description="Chromatin assembly factor 1 subunit A dimerization" evidence="6">
    <location>
        <begin position="327"/>
        <end position="399"/>
    </location>
</feature>
<organism evidence="8 9">
    <name type="scientific">Sporormia fimetaria CBS 119925</name>
    <dbReference type="NCBI Taxonomy" id="1340428"/>
    <lineage>
        <taxon>Eukaryota</taxon>
        <taxon>Fungi</taxon>
        <taxon>Dikarya</taxon>
        <taxon>Ascomycota</taxon>
        <taxon>Pezizomycotina</taxon>
        <taxon>Dothideomycetes</taxon>
        <taxon>Pleosporomycetidae</taxon>
        <taxon>Pleosporales</taxon>
        <taxon>Sporormiaceae</taxon>
        <taxon>Sporormia</taxon>
    </lineage>
</organism>
<accession>A0A6A6V172</accession>
<dbReference type="InterPro" id="IPR048800">
    <property type="entry name" value="Cac1-like_C"/>
</dbReference>
<feature type="region of interest" description="Disordered" evidence="5">
    <location>
        <begin position="1"/>
        <end position="177"/>
    </location>
</feature>
<feature type="compositionally biased region" description="Polar residues" evidence="5">
    <location>
        <begin position="507"/>
        <end position="516"/>
    </location>
</feature>
<evidence type="ECO:0000256" key="4">
    <source>
        <dbReference type="ARBA" id="ARBA00023242"/>
    </source>
</evidence>
<proteinExistence type="predicted"/>
<dbReference type="Pfam" id="PF21796">
    <property type="entry name" value="Cac1_C"/>
    <property type="match status" value="1"/>
</dbReference>